<dbReference type="EMBL" id="DAKRPA010000011">
    <property type="protein sequence ID" value="DBA04203.1"/>
    <property type="molecule type" value="Genomic_DNA"/>
</dbReference>
<dbReference type="SUPFAM" id="SSF51197">
    <property type="entry name" value="Clavaminate synthase-like"/>
    <property type="match status" value="1"/>
</dbReference>
<evidence type="ECO:0000313" key="5">
    <source>
        <dbReference type="EMBL" id="DBA04203.1"/>
    </source>
</evidence>
<comment type="caution">
    <text evidence="5">The sequence shown here is derived from an EMBL/GenBank/DDBJ whole genome shotgun (WGS) entry which is preliminary data.</text>
</comment>
<feature type="region of interest" description="Disordered" evidence="2">
    <location>
        <begin position="440"/>
        <end position="462"/>
    </location>
</feature>
<name>A0AAV2ZH88_9STRA</name>
<dbReference type="InterPro" id="IPR035441">
    <property type="entry name" value="TFIIS/LEDGF_dom_sf"/>
</dbReference>
<dbReference type="InterPro" id="IPR017923">
    <property type="entry name" value="TFIIS_N"/>
</dbReference>
<feature type="domain" description="TFIIS N-terminal" evidence="3">
    <location>
        <begin position="477"/>
        <end position="555"/>
    </location>
</feature>
<evidence type="ECO:0000256" key="2">
    <source>
        <dbReference type="SAM" id="MobiDB-lite"/>
    </source>
</evidence>
<gene>
    <name evidence="5" type="ORF">N0F65_004311</name>
</gene>
<dbReference type="Pfam" id="PF08711">
    <property type="entry name" value="Med26"/>
    <property type="match status" value="1"/>
</dbReference>
<dbReference type="InterPro" id="IPR014876">
    <property type="entry name" value="DEK_C"/>
</dbReference>
<dbReference type="PANTHER" id="PTHR31630:SF6">
    <property type="entry name" value="PHYTANOYL-COA DIOXYGENASE-RELATED"/>
    <property type="match status" value="1"/>
</dbReference>
<dbReference type="GO" id="GO:0005634">
    <property type="term" value="C:nucleus"/>
    <property type="evidence" value="ECO:0007669"/>
    <property type="project" value="UniProtKB-SubCell"/>
</dbReference>
<protein>
    <submittedName>
        <fullName evidence="5">Uncharacterized protein</fullName>
    </submittedName>
</protein>
<dbReference type="Gene3D" id="2.60.120.620">
    <property type="entry name" value="q2cbj1_9rhob like domain"/>
    <property type="match status" value="1"/>
</dbReference>
<evidence type="ECO:0000259" key="4">
    <source>
        <dbReference type="PROSITE" id="PS51998"/>
    </source>
</evidence>
<reference evidence="5" key="2">
    <citation type="journal article" date="2023" name="Microbiol Resour">
        <title>Decontamination and Annotation of the Draft Genome Sequence of the Oomycete Lagenidium giganteum ARSEF 373.</title>
        <authorList>
            <person name="Morgan W.R."/>
            <person name="Tartar A."/>
        </authorList>
    </citation>
    <scope>NUCLEOTIDE SEQUENCE</scope>
    <source>
        <strain evidence="5">ARSEF 373</strain>
    </source>
</reference>
<dbReference type="AlphaFoldDB" id="A0AAV2ZH88"/>
<dbReference type="InterPro" id="IPR008775">
    <property type="entry name" value="Phytyl_CoA_dOase-like"/>
</dbReference>
<evidence type="ECO:0000256" key="1">
    <source>
        <dbReference type="PROSITE-ProRule" id="PRU00649"/>
    </source>
</evidence>
<feature type="domain" description="DEK-C" evidence="4">
    <location>
        <begin position="21"/>
        <end position="76"/>
    </location>
</feature>
<evidence type="ECO:0000313" key="6">
    <source>
        <dbReference type="Proteomes" id="UP001146120"/>
    </source>
</evidence>
<reference evidence="5" key="1">
    <citation type="submission" date="2022-11" db="EMBL/GenBank/DDBJ databases">
        <authorList>
            <person name="Morgan W.R."/>
            <person name="Tartar A."/>
        </authorList>
    </citation>
    <scope>NUCLEOTIDE SEQUENCE</scope>
    <source>
        <strain evidence="5">ARSEF 373</strain>
    </source>
</reference>
<comment type="subcellular location">
    <subcellularLocation>
        <location evidence="1">Nucleus</location>
    </subcellularLocation>
</comment>
<accession>A0AAV2ZH88</accession>
<dbReference type="PANTHER" id="PTHR31630">
    <property type="entry name" value="PHYTANOYL-COA DIOXYGENASE-RELATED-RELATED"/>
    <property type="match status" value="1"/>
</dbReference>
<feature type="compositionally biased region" description="Basic and acidic residues" evidence="2">
    <location>
        <begin position="440"/>
        <end position="449"/>
    </location>
</feature>
<dbReference type="PROSITE" id="PS51998">
    <property type="entry name" value="DEK_C"/>
    <property type="match status" value="1"/>
</dbReference>
<dbReference type="Proteomes" id="UP001146120">
    <property type="component" value="Unassembled WGS sequence"/>
</dbReference>
<sequence length="894" mass="101922">MYTKMTATGSSLITAPRTISKDLEAKIAVAIAGVIAKNDVSKLTTKLVRQAVEKEVHVSLTNHKEVLKRLMHQELRKIKVQRVAKRVAPEPWKMKQRRESMRKGMRYVYQWLQTPEAFDLYGLHAMQLLYDLQATETGDSSRLAVFYVRQLGALWLKQRRHLSWEANSQPTPAQVRRVVEVLTAIFITERVGVCHNRRVELLQFFDRSPPVYSVLDYIGWNPLGDLTTLTSSSEGFQRMTHSLFLAYYAHCLNVSVGCTVFQAMQHLPAFYPYKGPNEISGTEYRQQLQMISTVVMVVTNFGQLKCEPELLPHEYFLLRHHLVHFVTRHDVAVVAEILKALRCFVGSDNLIPVRRGMAILMLTQMDTGCWKPAADATPASSYFTSMNAILALGERETYGYAPSIPDLSPLLEINLNSEVGCPKQEDIDAVTDKEVVKKEVKKEVSHDEPMPEAATSGSQSDSEKMIARMAEEEDLATQVKFLQSMLEDGGNVKTVPAALAKNVLKTLGDMKLNVEILKSTGIGRVINKLRKHSTEEVAQTAAQLVANMSKFAKSYRVDQVEEYVEAFYRDGYVVIEDVLTSEDCAKSVDEVWTYLEKDGLVKRDNETTWGNENWPQEVCRNGGFMGRFPFWKRMKKLDATWVNRQEQAWKNRENTKVYRAFCNIMKSRRLWVSIDRYGVMRPAKLRHRANENEEVLEEWQTKKDWLHWDLSPFHFGTSAAGYAPATLSGEQAETYGSLRVQGLISLVDCPEDTGGFHCVPGFTDQRFFDWANAHRDSYGALPEVSTRNFIEVPDDDPMRKEVTRVPMKAGSLLIWNSQLPHGNFPNTGFDFRMVQYIKMISVDDPREFLPAMKLQRFNTSEWFPPTFTPSPLGEMLYGLKDWPEDNEAAPNSAQ</sequence>
<evidence type="ECO:0000259" key="3">
    <source>
        <dbReference type="PROSITE" id="PS51319"/>
    </source>
</evidence>
<dbReference type="Gene3D" id="1.20.930.10">
    <property type="entry name" value="Conserved domain common to transcription factors TFIIS, elongin A, CRSP70"/>
    <property type="match status" value="1"/>
</dbReference>
<keyword evidence="6" id="KW-1185">Reference proteome</keyword>
<keyword evidence="1" id="KW-0539">Nucleus</keyword>
<dbReference type="Pfam" id="PF08766">
    <property type="entry name" value="DEK_C"/>
    <property type="match status" value="1"/>
</dbReference>
<dbReference type="SUPFAM" id="SSF47676">
    <property type="entry name" value="Conserved domain common to transcription factors TFIIS, elongin A, CRSP70"/>
    <property type="match status" value="1"/>
</dbReference>
<dbReference type="CDD" id="cd00183">
    <property type="entry name" value="TFIIS_I"/>
    <property type="match status" value="1"/>
</dbReference>
<dbReference type="PROSITE" id="PS51319">
    <property type="entry name" value="TFIIS_N"/>
    <property type="match status" value="1"/>
</dbReference>
<proteinExistence type="predicted"/>
<organism evidence="5 6">
    <name type="scientific">Lagenidium giganteum</name>
    <dbReference type="NCBI Taxonomy" id="4803"/>
    <lineage>
        <taxon>Eukaryota</taxon>
        <taxon>Sar</taxon>
        <taxon>Stramenopiles</taxon>
        <taxon>Oomycota</taxon>
        <taxon>Peronosporomycetes</taxon>
        <taxon>Pythiales</taxon>
        <taxon>Pythiaceae</taxon>
    </lineage>
</organism>
<dbReference type="Pfam" id="PF05721">
    <property type="entry name" value="PhyH"/>
    <property type="match status" value="1"/>
</dbReference>